<keyword evidence="7" id="KW-0677">Repeat</keyword>
<feature type="region of interest" description="Disordered" evidence="14">
    <location>
        <begin position="489"/>
        <end position="601"/>
    </location>
</feature>
<evidence type="ECO:0000256" key="2">
    <source>
        <dbReference type="ARBA" id="ARBA00004496"/>
    </source>
</evidence>
<dbReference type="GO" id="GO:0071038">
    <property type="term" value="P:TRAMP-dependent tRNA surveillance pathway"/>
    <property type="evidence" value="ECO:0007669"/>
    <property type="project" value="TreeGrafter"/>
</dbReference>
<keyword evidence="13" id="KW-0539">Nucleus</keyword>
<feature type="region of interest" description="Disordered" evidence="14">
    <location>
        <begin position="239"/>
        <end position="277"/>
    </location>
</feature>
<keyword evidence="8" id="KW-0509">mRNA transport</keyword>
<evidence type="ECO:0000256" key="5">
    <source>
        <dbReference type="ARBA" id="ARBA00022490"/>
    </source>
</evidence>
<dbReference type="AlphaFoldDB" id="A0A0A1TCR1"/>
<dbReference type="GO" id="GO:0000184">
    <property type="term" value="P:nuclear-transcribed mRNA catabolic process, nonsense-mediated decay"/>
    <property type="evidence" value="ECO:0007669"/>
    <property type="project" value="UniProtKB-KW"/>
</dbReference>
<keyword evidence="6" id="KW-0507">mRNA processing</keyword>
<evidence type="ECO:0000256" key="12">
    <source>
        <dbReference type="ARBA" id="ARBA00023187"/>
    </source>
</evidence>
<feature type="region of interest" description="Disordered" evidence="14">
    <location>
        <begin position="179"/>
        <end position="201"/>
    </location>
</feature>
<dbReference type="PANTHER" id="PTHR46543">
    <property type="entry name" value="ZINC FINGER CCHC DOMAIN-CONTAINING PROTEIN 7"/>
    <property type="match status" value="1"/>
</dbReference>
<dbReference type="InterPro" id="IPR018545">
    <property type="entry name" value="Btz_dom"/>
</dbReference>
<dbReference type="EMBL" id="CDHN01000004">
    <property type="protein sequence ID" value="CEJ92579.1"/>
    <property type="molecule type" value="Genomic_DNA"/>
</dbReference>
<feature type="region of interest" description="Disordered" evidence="14">
    <location>
        <begin position="461"/>
        <end position="480"/>
    </location>
</feature>
<protein>
    <recommendedName>
        <fullName evidence="15">Btz domain-containing protein</fullName>
    </recommendedName>
</protein>
<keyword evidence="11" id="KW-0866">Nonsense-mediated mRNA decay</keyword>
<dbReference type="HOGENOM" id="CLU_018142_0_0_1"/>
<dbReference type="Proteomes" id="UP000039046">
    <property type="component" value="Unassembled WGS sequence"/>
</dbReference>
<organism evidence="16 17">
    <name type="scientific">[Torrubiella] hemipterigena</name>
    <dbReference type="NCBI Taxonomy" id="1531966"/>
    <lineage>
        <taxon>Eukaryota</taxon>
        <taxon>Fungi</taxon>
        <taxon>Dikarya</taxon>
        <taxon>Ascomycota</taxon>
        <taxon>Pezizomycotina</taxon>
        <taxon>Sordariomycetes</taxon>
        <taxon>Hypocreomycetidae</taxon>
        <taxon>Hypocreales</taxon>
        <taxon>Clavicipitaceae</taxon>
        <taxon>Clavicipitaceae incertae sedis</taxon>
        <taxon>'Torrubiella' clade</taxon>
    </lineage>
</organism>
<reference evidence="16 17" key="1">
    <citation type="journal article" date="2015" name="Genome Announc.">
        <title>Draft Genome Sequence and Gene Annotation of the Entomopathogenic Fungus Verticillium hemipterigenum.</title>
        <authorList>
            <person name="Horn F."/>
            <person name="Habel A."/>
            <person name="Scharf D.H."/>
            <person name="Dworschak J."/>
            <person name="Brakhage A.A."/>
            <person name="Guthke R."/>
            <person name="Hertweck C."/>
            <person name="Linde J."/>
        </authorList>
    </citation>
    <scope>NUCLEOTIDE SEQUENCE [LARGE SCALE GENOMIC DNA]</scope>
</reference>
<sequence>MAPNPPPPLRRKKATIRPRADGDETPDRQSNATNLDGRSPSSASLSADAKERRNHKPTASPARKQAAATGSSSGSRDDKSLTSTAKTLTEADVMLSGMSLSDPRQAEPMPAATDDKIGDIVLSPPKSPNGPVIVSSSSAKAPTTHDTHRIDIDAAQQRGNETDAAAAAAAFVPNRGSFFMHDQRRGGPAAGTAAPRPYGRGRGRGTFFRGGNGAAYPPSYGGQAGNHNFAANDHAMNRPWAHDMHDAGPDPSSPSRRPRYIPDDEGPANGNGVIPTCKESQVPINRTLSTERHVGNAQVRVFLPNMGEAKIFSGVLVKQYTKLPDHRPPLRRDKPVRISLPDRTPRYVYPASDRSFTFIPRALRPNQQQRLRGKPRSAWGSVGGYSRKTSVFGGSYYGSVYTPSINLSRRSSVAGDREHMFSPTLPIMSRPPMAMECMRPGARLPQAQQQPGMLDQNGMEIPFHPAQFGDPRQGQTPSHYANSIVSDSQASTLPMHQPKPQKNISVANIEPGPMALPTSSTPGFQQAFHHQMPLQMGNGGMQDGHGRRASHSSQRASGTTPLSHIPERNAHGSSFHPSPAAYNMSQQQQQQPQQPQQQQQYYNAMQPQPYHHQQHQQPLYSYQPDFYYQSGYSTTHVMPQYTGTHDGSGMSGAYVQQTQGGHPAAVQNPGLLAQEMNGMVYYYDPNMMQQQQPQQHQQQQHMATQMPMPGYGQYQNHASTPPGMMYYSQ</sequence>
<dbReference type="GO" id="GO:0035145">
    <property type="term" value="C:exon-exon junction complex"/>
    <property type="evidence" value="ECO:0007669"/>
    <property type="project" value="InterPro"/>
</dbReference>
<dbReference type="GO" id="GO:0071035">
    <property type="term" value="P:nuclear polyadenylation-dependent rRNA catabolic process"/>
    <property type="evidence" value="ECO:0007669"/>
    <property type="project" value="TreeGrafter"/>
</dbReference>
<keyword evidence="4" id="KW-0813">Transport</keyword>
<dbReference type="GO" id="GO:0006397">
    <property type="term" value="P:mRNA processing"/>
    <property type="evidence" value="ECO:0007669"/>
    <property type="project" value="UniProtKB-KW"/>
</dbReference>
<evidence type="ECO:0000256" key="14">
    <source>
        <dbReference type="SAM" id="MobiDB-lite"/>
    </source>
</evidence>
<feature type="compositionally biased region" description="Basic and acidic residues" evidence="14">
    <location>
        <begin position="18"/>
        <end position="27"/>
    </location>
</feature>
<evidence type="ECO:0000256" key="4">
    <source>
        <dbReference type="ARBA" id="ARBA00022448"/>
    </source>
</evidence>
<keyword evidence="17" id="KW-1185">Reference proteome</keyword>
<evidence type="ECO:0000313" key="16">
    <source>
        <dbReference type="EMBL" id="CEJ92579.1"/>
    </source>
</evidence>
<dbReference type="GO" id="GO:0006417">
    <property type="term" value="P:regulation of translation"/>
    <property type="evidence" value="ECO:0007669"/>
    <property type="project" value="UniProtKB-KW"/>
</dbReference>
<evidence type="ECO:0000313" key="17">
    <source>
        <dbReference type="Proteomes" id="UP000039046"/>
    </source>
</evidence>
<keyword evidence="12" id="KW-0508">mRNA splicing</keyword>
<feature type="compositionally biased region" description="Polar residues" evidence="14">
    <location>
        <begin position="551"/>
        <end position="562"/>
    </location>
</feature>
<accession>A0A0A1TCR1</accession>
<dbReference type="SMART" id="SM01044">
    <property type="entry name" value="Btz"/>
    <property type="match status" value="1"/>
</dbReference>
<keyword evidence="5" id="KW-0963">Cytoplasm</keyword>
<evidence type="ECO:0000256" key="8">
    <source>
        <dbReference type="ARBA" id="ARBA00022816"/>
    </source>
</evidence>
<feature type="compositionally biased region" description="Polar residues" evidence="14">
    <location>
        <begin position="489"/>
        <end position="506"/>
    </location>
</feature>
<dbReference type="GO" id="GO:0071031">
    <property type="term" value="P:nuclear mRNA surveillance of mRNA 3'-end processing"/>
    <property type="evidence" value="ECO:0007669"/>
    <property type="project" value="TreeGrafter"/>
</dbReference>
<keyword evidence="9" id="KW-0810">Translation regulation</keyword>
<dbReference type="GO" id="GO:0031499">
    <property type="term" value="C:TRAMP complex"/>
    <property type="evidence" value="ECO:0007669"/>
    <property type="project" value="TreeGrafter"/>
</dbReference>
<keyword evidence="10" id="KW-0694">RNA-binding</keyword>
<dbReference type="GO" id="GO:0051028">
    <property type="term" value="P:mRNA transport"/>
    <property type="evidence" value="ECO:0007669"/>
    <property type="project" value="UniProtKB-KW"/>
</dbReference>
<feature type="region of interest" description="Disordered" evidence="14">
    <location>
        <begin position="1"/>
        <end position="146"/>
    </location>
</feature>
<dbReference type="GO" id="GO:0008380">
    <property type="term" value="P:RNA splicing"/>
    <property type="evidence" value="ECO:0007669"/>
    <property type="project" value="UniProtKB-KW"/>
</dbReference>
<dbReference type="GO" id="GO:0071039">
    <property type="term" value="P:nuclear polyadenylation-dependent CUT catabolic process"/>
    <property type="evidence" value="ECO:0007669"/>
    <property type="project" value="TreeGrafter"/>
</dbReference>
<dbReference type="GO" id="GO:0071037">
    <property type="term" value="P:nuclear polyadenylation-dependent snRNA catabolic process"/>
    <property type="evidence" value="ECO:0007669"/>
    <property type="project" value="TreeGrafter"/>
</dbReference>
<feature type="compositionally biased region" description="Polar residues" evidence="14">
    <location>
        <begin position="28"/>
        <end position="45"/>
    </location>
</feature>
<feature type="compositionally biased region" description="Low complexity" evidence="14">
    <location>
        <begin position="186"/>
        <end position="198"/>
    </location>
</feature>
<proteinExistence type="inferred from homology"/>
<dbReference type="OrthoDB" id="5413466at2759"/>
<comment type="similarity">
    <text evidence="3">Belongs to the CASC3 family.</text>
</comment>
<evidence type="ECO:0000256" key="11">
    <source>
        <dbReference type="ARBA" id="ARBA00023161"/>
    </source>
</evidence>
<evidence type="ECO:0000256" key="6">
    <source>
        <dbReference type="ARBA" id="ARBA00022664"/>
    </source>
</evidence>
<comment type="subcellular location">
    <subcellularLocation>
        <location evidence="2">Cytoplasm</location>
    </subcellularLocation>
    <subcellularLocation>
        <location evidence="1">Nucleus</location>
    </subcellularLocation>
</comment>
<gene>
    <name evidence="16" type="ORF">VHEMI08223</name>
</gene>
<evidence type="ECO:0000256" key="1">
    <source>
        <dbReference type="ARBA" id="ARBA00004123"/>
    </source>
</evidence>
<dbReference type="GO" id="GO:0003729">
    <property type="term" value="F:mRNA binding"/>
    <property type="evidence" value="ECO:0007669"/>
    <property type="project" value="InterPro"/>
</dbReference>
<dbReference type="InterPro" id="IPR051644">
    <property type="entry name" value="TRAMP_AT-DNA-binding"/>
</dbReference>
<evidence type="ECO:0000256" key="13">
    <source>
        <dbReference type="ARBA" id="ARBA00023242"/>
    </source>
</evidence>
<feature type="compositionally biased region" description="Low complexity" evidence="14">
    <location>
        <begin position="586"/>
        <end position="601"/>
    </location>
</feature>
<evidence type="ECO:0000256" key="10">
    <source>
        <dbReference type="ARBA" id="ARBA00022884"/>
    </source>
</evidence>
<dbReference type="PANTHER" id="PTHR46543:SF2">
    <property type="entry name" value="AGAP013096-PA"/>
    <property type="match status" value="1"/>
</dbReference>
<evidence type="ECO:0000256" key="9">
    <source>
        <dbReference type="ARBA" id="ARBA00022845"/>
    </source>
</evidence>
<dbReference type="STRING" id="1531966.A0A0A1TCR1"/>
<feature type="domain" description="Btz" evidence="15">
    <location>
        <begin position="129"/>
        <end position="272"/>
    </location>
</feature>
<evidence type="ECO:0000256" key="3">
    <source>
        <dbReference type="ARBA" id="ARBA00009548"/>
    </source>
</evidence>
<name>A0A0A1TCR1_9HYPO</name>
<evidence type="ECO:0000256" key="7">
    <source>
        <dbReference type="ARBA" id="ARBA00022737"/>
    </source>
</evidence>
<evidence type="ECO:0000259" key="15">
    <source>
        <dbReference type="SMART" id="SM01044"/>
    </source>
</evidence>
<dbReference type="Pfam" id="PF09405">
    <property type="entry name" value="Btz"/>
    <property type="match status" value="1"/>
</dbReference>
<dbReference type="GO" id="GO:0071036">
    <property type="term" value="P:nuclear polyadenylation-dependent snoRNA catabolic process"/>
    <property type="evidence" value="ECO:0007669"/>
    <property type="project" value="TreeGrafter"/>
</dbReference>
<dbReference type="GO" id="GO:0005737">
    <property type="term" value="C:cytoplasm"/>
    <property type="evidence" value="ECO:0007669"/>
    <property type="project" value="UniProtKB-SubCell"/>
</dbReference>